<evidence type="ECO:0000256" key="1">
    <source>
        <dbReference type="ARBA" id="ARBA00023125"/>
    </source>
</evidence>
<comment type="subcellular location">
    <subcellularLocation>
        <location evidence="3">Nucleus</location>
    </subcellularLocation>
</comment>
<evidence type="ECO:0000313" key="6">
    <source>
        <dbReference type="EMBL" id="MPC07507.1"/>
    </source>
</evidence>
<reference evidence="6 7" key="1">
    <citation type="submission" date="2019-05" db="EMBL/GenBank/DDBJ databases">
        <title>Another draft genome of Portunus trituberculatus and its Hox gene families provides insights of decapod evolution.</title>
        <authorList>
            <person name="Jeong J.-H."/>
            <person name="Song I."/>
            <person name="Kim S."/>
            <person name="Choi T."/>
            <person name="Kim D."/>
            <person name="Ryu S."/>
            <person name="Kim W."/>
        </authorList>
    </citation>
    <scope>NUCLEOTIDE SEQUENCE [LARGE SCALE GENOMIC DNA]</scope>
    <source>
        <tissue evidence="6">Muscle</tissue>
    </source>
</reference>
<evidence type="ECO:0000256" key="3">
    <source>
        <dbReference type="PROSITE-ProRule" id="PRU00089"/>
    </source>
</evidence>
<dbReference type="InterPro" id="IPR030456">
    <property type="entry name" value="TF_fork_head_CS_2"/>
</dbReference>
<dbReference type="GO" id="GO:0030154">
    <property type="term" value="P:cell differentiation"/>
    <property type="evidence" value="ECO:0007669"/>
    <property type="project" value="TreeGrafter"/>
</dbReference>
<dbReference type="PROSITE" id="PS00657">
    <property type="entry name" value="FORK_HEAD_1"/>
    <property type="match status" value="1"/>
</dbReference>
<protein>
    <submittedName>
        <fullName evidence="6">Forkhead box protein L1</fullName>
    </submittedName>
</protein>
<keyword evidence="2 3" id="KW-0539">Nucleus</keyword>
<dbReference type="GO" id="GO:0000978">
    <property type="term" value="F:RNA polymerase II cis-regulatory region sequence-specific DNA binding"/>
    <property type="evidence" value="ECO:0007669"/>
    <property type="project" value="TreeGrafter"/>
</dbReference>
<dbReference type="AlphaFoldDB" id="A0A5B7CDM9"/>
<dbReference type="Gene3D" id="1.10.10.10">
    <property type="entry name" value="Winged helix-like DNA-binding domain superfamily/Winged helix DNA-binding domain"/>
    <property type="match status" value="1"/>
</dbReference>
<keyword evidence="1 3" id="KW-0238">DNA-binding</keyword>
<name>A0A5B7CDM9_PORTR</name>
<organism evidence="6 7">
    <name type="scientific">Portunus trituberculatus</name>
    <name type="common">Swimming crab</name>
    <name type="synonym">Neptunus trituberculatus</name>
    <dbReference type="NCBI Taxonomy" id="210409"/>
    <lineage>
        <taxon>Eukaryota</taxon>
        <taxon>Metazoa</taxon>
        <taxon>Ecdysozoa</taxon>
        <taxon>Arthropoda</taxon>
        <taxon>Crustacea</taxon>
        <taxon>Multicrustacea</taxon>
        <taxon>Malacostraca</taxon>
        <taxon>Eumalacostraca</taxon>
        <taxon>Eucarida</taxon>
        <taxon>Decapoda</taxon>
        <taxon>Pleocyemata</taxon>
        <taxon>Brachyura</taxon>
        <taxon>Eubrachyura</taxon>
        <taxon>Portunoidea</taxon>
        <taxon>Portunidae</taxon>
        <taxon>Portuninae</taxon>
        <taxon>Portunus</taxon>
    </lineage>
</organism>
<feature type="domain" description="Fork-head" evidence="5">
    <location>
        <begin position="85"/>
        <end position="200"/>
    </location>
</feature>
<feature type="region of interest" description="Disordered" evidence="4">
    <location>
        <begin position="1"/>
        <end position="24"/>
    </location>
</feature>
<dbReference type="InterPro" id="IPR018122">
    <property type="entry name" value="TF_fork_head_CS_1"/>
</dbReference>
<keyword evidence="7" id="KW-1185">Reference proteome</keyword>
<gene>
    <name evidence="6" type="primary">FOXL1</name>
    <name evidence="6" type="ORF">E2C01_000069</name>
</gene>
<dbReference type="PROSITE" id="PS00658">
    <property type="entry name" value="FORK_HEAD_2"/>
    <property type="match status" value="1"/>
</dbReference>
<feature type="DNA-binding region" description="Fork-head" evidence="3">
    <location>
        <begin position="85"/>
        <end position="200"/>
    </location>
</feature>
<dbReference type="Proteomes" id="UP000324222">
    <property type="component" value="Unassembled WGS sequence"/>
</dbReference>
<dbReference type="InterPro" id="IPR036388">
    <property type="entry name" value="WH-like_DNA-bd_sf"/>
</dbReference>
<sequence>MVLKGRKDYHHHHHYPTTTTTTTTTTIGASASYPNLALSSLYPTPLYFSHLISSSLPPSYASSPLLYPPCRLGPPHGPDAEAQQKPPFSYIALIAMAIRSSPEQRLTLAGIYRFIMDRFPYYRPSCAREQQNTLHNTVSSSPHRHNRQGWQNSIRHNLSLNDCFIKVPREKGRPGKGSYWALDPTCSDMFENGNYRRRKRRPRQGQGVASSQKDIQEPGVSPAQDSEKTCAKYDAGSGVQGPVGDESLLSKSFGTSHSLGKEDMLEGLKVASHELGVKVPDRMQVLKDSYQQATLGRELQARLEGTTHGELSPYKNEISNVKYIPPKFAGNYGGSRNHLLASWSFLQHLPHLLPQGNQEHIEALAPRQPDTRIDIPRNQCSSAELRAFPELLLLRDSFGNRRSGVLAGHSANKLDVHTNTSTVDSYHTSSPRGRSFLIENLIS</sequence>
<dbReference type="SMART" id="SM00339">
    <property type="entry name" value="FH"/>
    <property type="match status" value="1"/>
</dbReference>
<accession>A0A5B7CDM9</accession>
<dbReference type="PANTHER" id="PTHR11829">
    <property type="entry name" value="FORKHEAD BOX PROTEIN"/>
    <property type="match status" value="1"/>
</dbReference>
<dbReference type="PANTHER" id="PTHR11829:SF388">
    <property type="entry name" value="FORK HEAD DOMAIN-CONTAINING PROTEIN L1-RELATED"/>
    <property type="match status" value="1"/>
</dbReference>
<dbReference type="FunFam" id="1.10.10.10:FF:000598">
    <property type="entry name" value="forkhead box protein I1 isoform X2"/>
    <property type="match status" value="1"/>
</dbReference>
<dbReference type="InterPro" id="IPR001766">
    <property type="entry name" value="Fork_head_dom"/>
</dbReference>
<dbReference type="InterPro" id="IPR036390">
    <property type="entry name" value="WH_DNA-bd_sf"/>
</dbReference>
<dbReference type="EMBL" id="VSRR010000002">
    <property type="protein sequence ID" value="MPC07507.1"/>
    <property type="molecule type" value="Genomic_DNA"/>
</dbReference>
<dbReference type="GO" id="GO:0009653">
    <property type="term" value="P:anatomical structure morphogenesis"/>
    <property type="evidence" value="ECO:0007669"/>
    <property type="project" value="TreeGrafter"/>
</dbReference>
<evidence type="ECO:0000313" key="7">
    <source>
        <dbReference type="Proteomes" id="UP000324222"/>
    </source>
</evidence>
<dbReference type="InterPro" id="IPR050211">
    <property type="entry name" value="FOX_domain-containing"/>
</dbReference>
<dbReference type="PROSITE" id="PS50039">
    <property type="entry name" value="FORK_HEAD_3"/>
    <property type="match status" value="1"/>
</dbReference>
<comment type="caution">
    <text evidence="6">The sequence shown here is derived from an EMBL/GenBank/DDBJ whole genome shotgun (WGS) entry which is preliminary data.</text>
</comment>
<evidence type="ECO:0000256" key="4">
    <source>
        <dbReference type="SAM" id="MobiDB-lite"/>
    </source>
</evidence>
<dbReference type="SUPFAM" id="SSF46785">
    <property type="entry name" value="Winged helix' DNA-binding domain"/>
    <property type="match status" value="1"/>
</dbReference>
<dbReference type="GO" id="GO:0000981">
    <property type="term" value="F:DNA-binding transcription factor activity, RNA polymerase II-specific"/>
    <property type="evidence" value="ECO:0007669"/>
    <property type="project" value="TreeGrafter"/>
</dbReference>
<feature type="region of interest" description="Disordered" evidence="4">
    <location>
        <begin position="192"/>
        <end position="249"/>
    </location>
</feature>
<evidence type="ECO:0000259" key="5">
    <source>
        <dbReference type="PROSITE" id="PS50039"/>
    </source>
</evidence>
<proteinExistence type="predicted"/>
<dbReference type="PRINTS" id="PR00053">
    <property type="entry name" value="FORKHEAD"/>
</dbReference>
<dbReference type="OrthoDB" id="5954824at2759"/>
<dbReference type="GO" id="GO:0005634">
    <property type="term" value="C:nucleus"/>
    <property type="evidence" value="ECO:0007669"/>
    <property type="project" value="UniProtKB-SubCell"/>
</dbReference>
<evidence type="ECO:0000256" key="2">
    <source>
        <dbReference type="ARBA" id="ARBA00023242"/>
    </source>
</evidence>
<dbReference type="Pfam" id="PF00250">
    <property type="entry name" value="Forkhead"/>
    <property type="match status" value="2"/>
</dbReference>